<name>A0A109G3L3_BACMY</name>
<dbReference type="RefSeq" id="WP_060750899.1">
    <property type="nucleotide sequence ID" value="NZ_LRPH01000067.1"/>
</dbReference>
<dbReference type="Proteomes" id="UP000065797">
    <property type="component" value="Unassembled WGS sequence"/>
</dbReference>
<keyword evidence="1" id="KW-0812">Transmembrane</keyword>
<dbReference type="EMBL" id="LRPH01000067">
    <property type="protein sequence ID" value="KWU59616.1"/>
    <property type="molecule type" value="Genomic_DNA"/>
</dbReference>
<reference evidence="2 3" key="1">
    <citation type="submission" date="2016-01" db="EMBL/GenBank/DDBJ databases">
        <authorList>
            <person name="McClelland M."/>
            <person name="Jain A."/>
            <person name="Saraogi P."/>
            <person name="Mendelson R."/>
            <person name="Westerman R."/>
            <person name="SanMiguel P."/>
            <person name="Csonka L."/>
        </authorList>
    </citation>
    <scope>NUCLEOTIDE SEQUENCE [LARGE SCALE GENOMIC DNA]</scope>
    <source>
        <strain evidence="2 3">PE8-15</strain>
    </source>
</reference>
<gene>
    <name evidence="2" type="ORF">AWW70_18570</name>
</gene>
<keyword evidence="1" id="KW-0472">Membrane</keyword>
<comment type="caution">
    <text evidence="2">The sequence shown here is derived from an EMBL/GenBank/DDBJ whole genome shotgun (WGS) entry which is preliminary data.</text>
</comment>
<keyword evidence="1" id="KW-1133">Transmembrane helix</keyword>
<evidence type="ECO:0000313" key="2">
    <source>
        <dbReference type="EMBL" id="KWU59616.1"/>
    </source>
</evidence>
<dbReference type="AlphaFoldDB" id="A0A109G3L3"/>
<organism evidence="2 3">
    <name type="scientific">Bacillus mycoides</name>
    <dbReference type="NCBI Taxonomy" id="1405"/>
    <lineage>
        <taxon>Bacteria</taxon>
        <taxon>Bacillati</taxon>
        <taxon>Bacillota</taxon>
        <taxon>Bacilli</taxon>
        <taxon>Bacillales</taxon>
        <taxon>Bacillaceae</taxon>
        <taxon>Bacillus</taxon>
        <taxon>Bacillus cereus group</taxon>
    </lineage>
</organism>
<evidence type="ECO:0000256" key="1">
    <source>
        <dbReference type="SAM" id="Phobius"/>
    </source>
</evidence>
<accession>A0A109G3L3</accession>
<protein>
    <recommendedName>
        <fullName evidence="4">Group-specific protein</fullName>
    </recommendedName>
</protein>
<feature type="transmembrane region" description="Helical" evidence="1">
    <location>
        <begin position="12"/>
        <end position="31"/>
    </location>
</feature>
<feature type="transmembrane region" description="Helical" evidence="1">
    <location>
        <begin position="37"/>
        <end position="59"/>
    </location>
</feature>
<evidence type="ECO:0008006" key="4">
    <source>
        <dbReference type="Google" id="ProtNLM"/>
    </source>
</evidence>
<evidence type="ECO:0000313" key="3">
    <source>
        <dbReference type="Proteomes" id="UP000065797"/>
    </source>
</evidence>
<sequence>MNSYTNQQKTVSLLIASLIFFGFVLTGIYNFTKPNLFYVNLGGIVLNSFMLLIVTKALMKQIKNWIYS</sequence>
<proteinExistence type="predicted"/>